<protein>
    <recommendedName>
        <fullName evidence="3">DUF3168 domain-containing protein</fullName>
    </recommendedName>
</protein>
<organism evidence="1 2">
    <name type="scientific">Paracoccus siganidrum</name>
    <dbReference type="NCBI Taxonomy" id="1276757"/>
    <lineage>
        <taxon>Bacteria</taxon>
        <taxon>Pseudomonadati</taxon>
        <taxon>Pseudomonadota</taxon>
        <taxon>Alphaproteobacteria</taxon>
        <taxon>Rhodobacterales</taxon>
        <taxon>Paracoccaceae</taxon>
        <taxon>Paracoccus</taxon>
    </lineage>
</organism>
<dbReference type="OrthoDB" id="7875220at2"/>
<evidence type="ECO:0000313" key="2">
    <source>
        <dbReference type="Proteomes" id="UP000283587"/>
    </source>
</evidence>
<keyword evidence="2" id="KW-1185">Reference proteome</keyword>
<comment type="caution">
    <text evidence="1">The sequence shown here is derived from an EMBL/GenBank/DDBJ whole genome shotgun (WGS) entry which is preliminary data.</text>
</comment>
<dbReference type="RefSeq" id="WP_119898373.1">
    <property type="nucleotide sequence ID" value="NZ_QNRC01000013.1"/>
</dbReference>
<proteinExistence type="predicted"/>
<reference evidence="2" key="1">
    <citation type="submission" date="2018-09" db="EMBL/GenBank/DDBJ databases">
        <title>Paracoccus onubensis nov. sp. a moderate halophilic bacterium isolated from Gruta de las Maravillas (Aracena, Spain).</title>
        <authorList>
            <person name="Jurado V."/>
            <person name="Gutierrez-Patricio S."/>
            <person name="Gonzalez-Pimentel J.L."/>
            <person name="Miller A.Z."/>
            <person name="Laiz L."/>
            <person name="Saiz-Jimenez C."/>
        </authorList>
    </citation>
    <scope>NUCLEOTIDE SEQUENCE [LARGE SCALE GENOMIC DNA]</scope>
    <source>
        <strain evidence="2">DSM 26381</strain>
    </source>
</reference>
<sequence>MPHYRSGYRAAVRAALGADPGFADVTVMKVWPGSVDVHTLPVLGVVTPNEPTSRDSQKSTTRRTLLQVVLRRVGGDDVEDRLDDDSAVIEALVYGALRGPELKCQLEDTSVVAHTQAESIVGTLIMSFRVQSWQPEPTLP</sequence>
<dbReference type="EMBL" id="QZEW01000044">
    <property type="protein sequence ID" value="RJL13692.1"/>
    <property type="molecule type" value="Genomic_DNA"/>
</dbReference>
<dbReference type="Proteomes" id="UP000283587">
    <property type="component" value="Unassembled WGS sequence"/>
</dbReference>
<evidence type="ECO:0008006" key="3">
    <source>
        <dbReference type="Google" id="ProtNLM"/>
    </source>
</evidence>
<accession>A0A419A6C5</accession>
<gene>
    <name evidence="1" type="ORF">D3P05_11835</name>
</gene>
<name>A0A419A6C5_9RHOB</name>
<evidence type="ECO:0000313" key="1">
    <source>
        <dbReference type="EMBL" id="RJL13692.1"/>
    </source>
</evidence>
<dbReference type="AlphaFoldDB" id="A0A419A6C5"/>